<dbReference type="EMBL" id="BLAF01000054">
    <property type="protein sequence ID" value="GES24635.1"/>
    <property type="molecule type" value="Genomic_DNA"/>
</dbReference>
<proteinExistence type="predicted"/>
<dbReference type="Gene3D" id="1.10.10.10">
    <property type="entry name" value="Winged helix-like DNA-binding domain superfamily/Winged helix DNA-binding domain"/>
    <property type="match status" value="1"/>
</dbReference>
<name>A0A5M3XTR0_9ACTN</name>
<dbReference type="Pfam" id="PF00392">
    <property type="entry name" value="GntR"/>
    <property type="match status" value="1"/>
</dbReference>
<dbReference type="AlphaFoldDB" id="A0A5M3XTR0"/>
<dbReference type="GO" id="GO:0003677">
    <property type="term" value="F:DNA binding"/>
    <property type="evidence" value="ECO:0007669"/>
    <property type="project" value="UniProtKB-KW"/>
</dbReference>
<sequence length="217" mass="23563">MRTDVHARLQDDIVSGVFSPGDPLVEVALADRYKVSRTPIREALRKLQADGLVEQFARGYRVSQNSPQDILDLYDVRIALEQVAAQSAAERRTPYDLARLGRAHQALVDAVAAGDSVSASSACAHAFHADLWEATHNKTLISSLESLERRITAFSSSTLDSPGRGESIVAEHAGIIEAVAAGDAELAGTLAREHMARSRDIRLALYAEYAEGMPTRR</sequence>
<organism evidence="5 6">
    <name type="scientific">Acrocarpospora pleiomorpha</name>
    <dbReference type="NCBI Taxonomy" id="90975"/>
    <lineage>
        <taxon>Bacteria</taxon>
        <taxon>Bacillati</taxon>
        <taxon>Actinomycetota</taxon>
        <taxon>Actinomycetes</taxon>
        <taxon>Streptosporangiales</taxon>
        <taxon>Streptosporangiaceae</taxon>
        <taxon>Acrocarpospora</taxon>
    </lineage>
</organism>
<dbReference type="SUPFAM" id="SSF48008">
    <property type="entry name" value="GntR ligand-binding domain-like"/>
    <property type="match status" value="1"/>
</dbReference>
<evidence type="ECO:0000313" key="5">
    <source>
        <dbReference type="EMBL" id="GES24635.1"/>
    </source>
</evidence>
<gene>
    <name evidence="5" type="ORF">Aple_075340</name>
</gene>
<dbReference type="PRINTS" id="PR00035">
    <property type="entry name" value="HTHGNTR"/>
</dbReference>
<dbReference type="Gene3D" id="1.20.120.530">
    <property type="entry name" value="GntR ligand-binding domain-like"/>
    <property type="match status" value="1"/>
</dbReference>
<feature type="domain" description="HTH gntR-type" evidence="4">
    <location>
        <begin position="1"/>
        <end position="65"/>
    </location>
</feature>
<protein>
    <submittedName>
        <fullName evidence="5">GntR family transcriptional regulator</fullName>
    </submittedName>
</protein>
<dbReference type="Pfam" id="PF07729">
    <property type="entry name" value="FCD"/>
    <property type="match status" value="1"/>
</dbReference>
<dbReference type="InterPro" id="IPR036388">
    <property type="entry name" value="WH-like_DNA-bd_sf"/>
</dbReference>
<dbReference type="Proteomes" id="UP000377595">
    <property type="component" value="Unassembled WGS sequence"/>
</dbReference>
<dbReference type="PANTHER" id="PTHR43537:SF49">
    <property type="entry name" value="TRANSCRIPTIONAL REGULATORY PROTEIN"/>
    <property type="match status" value="1"/>
</dbReference>
<dbReference type="PANTHER" id="PTHR43537">
    <property type="entry name" value="TRANSCRIPTIONAL REGULATOR, GNTR FAMILY"/>
    <property type="match status" value="1"/>
</dbReference>
<evidence type="ECO:0000256" key="1">
    <source>
        <dbReference type="ARBA" id="ARBA00023015"/>
    </source>
</evidence>
<dbReference type="OrthoDB" id="8680240at2"/>
<dbReference type="GO" id="GO:0003700">
    <property type="term" value="F:DNA-binding transcription factor activity"/>
    <property type="evidence" value="ECO:0007669"/>
    <property type="project" value="InterPro"/>
</dbReference>
<keyword evidence="3" id="KW-0804">Transcription</keyword>
<dbReference type="RefSeq" id="WP_155349465.1">
    <property type="nucleotide sequence ID" value="NZ_BAAAHM010000044.1"/>
</dbReference>
<accession>A0A5M3XTR0</accession>
<dbReference type="InterPro" id="IPR011711">
    <property type="entry name" value="GntR_C"/>
</dbReference>
<dbReference type="CDD" id="cd07377">
    <property type="entry name" value="WHTH_GntR"/>
    <property type="match status" value="1"/>
</dbReference>
<keyword evidence="1" id="KW-0805">Transcription regulation</keyword>
<evidence type="ECO:0000259" key="4">
    <source>
        <dbReference type="PROSITE" id="PS50949"/>
    </source>
</evidence>
<evidence type="ECO:0000256" key="3">
    <source>
        <dbReference type="ARBA" id="ARBA00023163"/>
    </source>
</evidence>
<dbReference type="InterPro" id="IPR036390">
    <property type="entry name" value="WH_DNA-bd_sf"/>
</dbReference>
<dbReference type="SUPFAM" id="SSF46785">
    <property type="entry name" value="Winged helix' DNA-binding domain"/>
    <property type="match status" value="1"/>
</dbReference>
<dbReference type="InterPro" id="IPR008920">
    <property type="entry name" value="TF_FadR/GntR_C"/>
</dbReference>
<dbReference type="InterPro" id="IPR000524">
    <property type="entry name" value="Tscrpt_reg_HTH_GntR"/>
</dbReference>
<dbReference type="SMART" id="SM00345">
    <property type="entry name" value="HTH_GNTR"/>
    <property type="match status" value="1"/>
</dbReference>
<reference evidence="5 6" key="1">
    <citation type="submission" date="2019-10" db="EMBL/GenBank/DDBJ databases">
        <title>Whole genome shotgun sequence of Acrocarpospora pleiomorpha NBRC 16267.</title>
        <authorList>
            <person name="Ichikawa N."/>
            <person name="Kimura A."/>
            <person name="Kitahashi Y."/>
            <person name="Komaki H."/>
            <person name="Oguchi A."/>
        </authorList>
    </citation>
    <scope>NUCLEOTIDE SEQUENCE [LARGE SCALE GENOMIC DNA]</scope>
    <source>
        <strain evidence="5 6">NBRC 16267</strain>
    </source>
</reference>
<keyword evidence="6" id="KW-1185">Reference proteome</keyword>
<evidence type="ECO:0000256" key="2">
    <source>
        <dbReference type="ARBA" id="ARBA00023125"/>
    </source>
</evidence>
<dbReference type="SMART" id="SM00895">
    <property type="entry name" value="FCD"/>
    <property type="match status" value="1"/>
</dbReference>
<keyword evidence="2" id="KW-0238">DNA-binding</keyword>
<comment type="caution">
    <text evidence="5">The sequence shown here is derived from an EMBL/GenBank/DDBJ whole genome shotgun (WGS) entry which is preliminary data.</text>
</comment>
<evidence type="ECO:0000313" key="6">
    <source>
        <dbReference type="Proteomes" id="UP000377595"/>
    </source>
</evidence>
<dbReference type="PROSITE" id="PS50949">
    <property type="entry name" value="HTH_GNTR"/>
    <property type="match status" value="1"/>
</dbReference>